<keyword evidence="1" id="KW-1133">Transmembrane helix</keyword>
<dbReference type="InterPro" id="IPR023124">
    <property type="entry name" value="DUF3239_dom_sf"/>
</dbReference>
<name>A0AAP6XMH6_9CORY</name>
<organism evidence="2 3">
    <name type="scientific">Corynebacterium coyleae</name>
    <dbReference type="NCBI Taxonomy" id="53374"/>
    <lineage>
        <taxon>Bacteria</taxon>
        <taxon>Bacillati</taxon>
        <taxon>Actinomycetota</taxon>
        <taxon>Actinomycetes</taxon>
        <taxon>Mycobacteriales</taxon>
        <taxon>Corynebacteriaceae</taxon>
        <taxon>Corynebacterium</taxon>
    </lineage>
</organism>
<accession>A0AAP6XMH6</accession>
<reference evidence="2 3" key="1">
    <citation type="submission" date="2020-03" db="EMBL/GenBank/DDBJ databases">
        <title>Draft genome sequences of bacterial isolates from the female urobiome.</title>
        <authorList>
            <person name="Miller-Ensminger T."/>
            <person name="Wolfe A.J."/>
            <person name="Putonti C."/>
        </authorList>
    </citation>
    <scope>NUCLEOTIDE SEQUENCE [LARGE SCALE GENOMIC DNA]</scope>
    <source>
        <strain evidence="2 3">UMB8490</strain>
    </source>
</reference>
<evidence type="ECO:0000313" key="3">
    <source>
        <dbReference type="Proteomes" id="UP000591626"/>
    </source>
</evidence>
<dbReference type="EMBL" id="JAAUVV010000011">
    <property type="protein sequence ID" value="NJJ04020.1"/>
    <property type="molecule type" value="Genomic_DNA"/>
</dbReference>
<dbReference type="Gene3D" id="2.40.410.10">
    <property type="entry name" value="putative membrane protein from Corynebacterium diphtheriae superfamily"/>
    <property type="match status" value="1"/>
</dbReference>
<feature type="transmembrane region" description="Helical" evidence="1">
    <location>
        <begin position="54"/>
        <end position="76"/>
    </location>
</feature>
<proteinExistence type="predicted"/>
<gene>
    <name evidence="2" type="ORF">HC138_06610</name>
</gene>
<sequence length="214" mass="23576">MKVFKFDVDEEYAKQHNEMIRDTRSLVASGVALFVISLLGAAAVWFFVDPESPWHTLGTFGLALFGLMMLVVGLLIPRSVGKTQELYDANPLAPAIITERVGTTITLTALVNLNVEPSLPPRWGITSRVYHPIPNTSDKVGTKVPVAAVGAQRSAQNKKMWQMVTPMPIAWGTPDVAVIDEARNAVPGDQWSKLERARKKKDLLEESKNTVVEL</sequence>
<feature type="transmembrane region" description="Helical" evidence="1">
    <location>
        <begin position="26"/>
        <end position="48"/>
    </location>
</feature>
<keyword evidence="1" id="KW-0812">Transmembrane</keyword>
<keyword evidence="1" id="KW-0472">Membrane</keyword>
<protein>
    <submittedName>
        <fullName evidence="2">DUF3239 domain-containing protein</fullName>
    </submittedName>
</protein>
<dbReference type="AlphaFoldDB" id="A0AAP6XMH6"/>
<dbReference type="Proteomes" id="UP000591626">
    <property type="component" value="Unassembled WGS sequence"/>
</dbReference>
<dbReference type="Pfam" id="PF11580">
    <property type="entry name" value="DUF3239"/>
    <property type="match status" value="1"/>
</dbReference>
<evidence type="ECO:0000313" key="2">
    <source>
        <dbReference type="EMBL" id="NJJ04020.1"/>
    </source>
</evidence>
<dbReference type="RefSeq" id="WP_167616592.1">
    <property type="nucleotide sequence ID" value="NZ_JAAUVV010000011.1"/>
</dbReference>
<evidence type="ECO:0000256" key="1">
    <source>
        <dbReference type="SAM" id="Phobius"/>
    </source>
</evidence>
<dbReference type="InterPro" id="IPR021632">
    <property type="entry name" value="DUF3239"/>
</dbReference>
<comment type="caution">
    <text evidence="2">The sequence shown here is derived from an EMBL/GenBank/DDBJ whole genome shotgun (WGS) entry which is preliminary data.</text>
</comment>